<dbReference type="Pfam" id="PF00403">
    <property type="entry name" value="HMA"/>
    <property type="match status" value="1"/>
</dbReference>
<evidence type="ECO:0000256" key="1">
    <source>
        <dbReference type="ARBA" id="ARBA00022448"/>
    </source>
</evidence>
<evidence type="ECO:0000256" key="5">
    <source>
        <dbReference type="ARBA" id="ARBA00023065"/>
    </source>
</evidence>
<comment type="similarity">
    <text evidence="7">Belongs to the ATX1 family.</text>
</comment>
<dbReference type="AlphaFoldDB" id="A0A9P6PTE6"/>
<comment type="caution">
    <text evidence="9">The sequence shown here is derived from an EMBL/GenBank/DDBJ whole genome shotgun (WGS) entry which is preliminary data.</text>
</comment>
<keyword evidence="5" id="KW-0406">Ion transport</keyword>
<name>A0A9P6PTE6_9FUNG</name>
<dbReference type="Proteomes" id="UP000807716">
    <property type="component" value="Unassembled WGS sequence"/>
</dbReference>
<organism evidence="9 10">
    <name type="scientific">Actinomortierella ambigua</name>
    <dbReference type="NCBI Taxonomy" id="1343610"/>
    <lineage>
        <taxon>Eukaryota</taxon>
        <taxon>Fungi</taxon>
        <taxon>Fungi incertae sedis</taxon>
        <taxon>Mucoromycota</taxon>
        <taxon>Mortierellomycotina</taxon>
        <taxon>Mortierellomycetes</taxon>
        <taxon>Mortierellales</taxon>
        <taxon>Mortierellaceae</taxon>
        <taxon>Actinomortierella</taxon>
    </lineage>
</organism>
<evidence type="ECO:0000256" key="7">
    <source>
        <dbReference type="ARBA" id="ARBA00038171"/>
    </source>
</evidence>
<keyword evidence="4" id="KW-0186">Copper</keyword>
<keyword evidence="1" id="KW-0813">Transport</keyword>
<dbReference type="PROSITE" id="PS50846">
    <property type="entry name" value="HMA_2"/>
    <property type="match status" value="1"/>
</dbReference>
<dbReference type="OrthoDB" id="689350at2759"/>
<dbReference type="InterPro" id="IPR036163">
    <property type="entry name" value="HMA_dom_sf"/>
</dbReference>
<sequence length="69" mass="7364">MTQFKYEVTMSCGGCSGAVKKALTNYAGVDSFDVNLETQLVTVESSTLTETQILEVIQGTGKKAKVAEN</sequence>
<evidence type="ECO:0000313" key="10">
    <source>
        <dbReference type="Proteomes" id="UP000807716"/>
    </source>
</evidence>
<dbReference type="EMBL" id="JAAAJB010000728">
    <property type="protein sequence ID" value="KAG0251673.1"/>
    <property type="molecule type" value="Genomic_DNA"/>
</dbReference>
<dbReference type="GO" id="GO:0046872">
    <property type="term" value="F:metal ion binding"/>
    <property type="evidence" value="ECO:0007669"/>
    <property type="project" value="UniProtKB-KW"/>
</dbReference>
<dbReference type="Gene3D" id="3.30.70.100">
    <property type="match status" value="1"/>
</dbReference>
<evidence type="ECO:0000256" key="2">
    <source>
        <dbReference type="ARBA" id="ARBA00022723"/>
    </source>
</evidence>
<dbReference type="GO" id="GO:0006825">
    <property type="term" value="P:copper ion transport"/>
    <property type="evidence" value="ECO:0007669"/>
    <property type="project" value="UniProtKB-KW"/>
</dbReference>
<dbReference type="InterPro" id="IPR006121">
    <property type="entry name" value="HMA_dom"/>
</dbReference>
<evidence type="ECO:0000256" key="4">
    <source>
        <dbReference type="ARBA" id="ARBA00023008"/>
    </source>
</evidence>
<keyword evidence="6" id="KW-0143">Chaperone</keyword>
<dbReference type="InterPro" id="IPR051881">
    <property type="entry name" value="Copper_transport_ATOX1-like"/>
</dbReference>
<evidence type="ECO:0000259" key="8">
    <source>
        <dbReference type="PROSITE" id="PS50846"/>
    </source>
</evidence>
<dbReference type="PANTHER" id="PTHR46365">
    <property type="entry name" value="COPPER TRANSPORT PROTEIN ATOX1"/>
    <property type="match status" value="1"/>
</dbReference>
<keyword evidence="3" id="KW-0187">Copper transport</keyword>
<reference evidence="9" key="1">
    <citation type="journal article" date="2020" name="Fungal Divers.">
        <title>Resolving the Mortierellaceae phylogeny through synthesis of multi-gene phylogenetics and phylogenomics.</title>
        <authorList>
            <person name="Vandepol N."/>
            <person name="Liber J."/>
            <person name="Desiro A."/>
            <person name="Na H."/>
            <person name="Kennedy M."/>
            <person name="Barry K."/>
            <person name="Grigoriev I.V."/>
            <person name="Miller A.N."/>
            <person name="O'Donnell K."/>
            <person name="Stajich J.E."/>
            <person name="Bonito G."/>
        </authorList>
    </citation>
    <scope>NUCLEOTIDE SEQUENCE</scope>
    <source>
        <strain evidence="9">BC1065</strain>
    </source>
</reference>
<dbReference type="CDD" id="cd00371">
    <property type="entry name" value="HMA"/>
    <property type="match status" value="1"/>
</dbReference>
<keyword evidence="2" id="KW-0479">Metal-binding</keyword>
<dbReference type="GO" id="GO:0016531">
    <property type="term" value="F:copper chaperone activity"/>
    <property type="evidence" value="ECO:0007669"/>
    <property type="project" value="TreeGrafter"/>
</dbReference>
<dbReference type="SUPFAM" id="SSF55008">
    <property type="entry name" value="HMA, heavy metal-associated domain"/>
    <property type="match status" value="1"/>
</dbReference>
<protein>
    <submittedName>
        <fullName evidence="9">Cytosolic copper metallochaperone</fullName>
    </submittedName>
</protein>
<keyword evidence="10" id="KW-1185">Reference proteome</keyword>
<accession>A0A9P6PTE6</accession>
<proteinExistence type="inferred from homology"/>
<feature type="domain" description="HMA" evidence="8">
    <location>
        <begin position="1"/>
        <end position="65"/>
    </location>
</feature>
<evidence type="ECO:0000256" key="6">
    <source>
        <dbReference type="ARBA" id="ARBA00023186"/>
    </source>
</evidence>
<evidence type="ECO:0000256" key="3">
    <source>
        <dbReference type="ARBA" id="ARBA00022796"/>
    </source>
</evidence>
<evidence type="ECO:0000313" key="9">
    <source>
        <dbReference type="EMBL" id="KAG0251673.1"/>
    </source>
</evidence>
<gene>
    <name evidence="9" type="primary">ATX1_5</name>
    <name evidence="9" type="ORF">DFQ27_008594</name>
</gene>
<dbReference type="PANTHER" id="PTHR46365:SF1">
    <property type="entry name" value="COPPER TRANSPORT PROTEIN ATOX1"/>
    <property type="match status" value="1"/>
</dbReference>
<dbReference type="GO" id="GO:0005829">
    <property type="term" value="C:cytosol"/>
    <property type="evidence" value="ECO:0007669"/>
    <property type="project" value="TreeGrafter"/>
</dbReference>